<dbReference type="Gene3D" id="2.40.290.10">
    <property type="match status" value="1"/>
</dbReference>
<dbReference type="GO" id="GO:0006310">
    <property type="term" value="P:DNA recombination"/>
    <property type="evidence" value="ECO:0007669"/>
    <property type="project" value="UniProtKB-KW"/>
</dbReference>
<dbReference type="InterPro" id="IPR016194">
    <property type="entry name" value="SPOC-like_C_dom_sf"/>
</dbReference>
<dbReference type="HAMAP" id="MF_01875">
    <property type="entry name" value="Prokaryotic_Ku"/>
    <property type="match status" value="1"/>
</dbReference>
<dbReference type="CDD" id="cd00789">
    <property type="entry name" value="KU_like"/>
    <property type="match status" value="1"/>
</dbReference>
<reference evidence="4 5" key="1">
    <citation type="submission" date="2017-04" db="EMBL/GenBank/DDBJ databases">
        <authorList>
            <person name="Afonso C.L."/>
            <person name="Miller P.J."/>
            <person name="Scott M.A."/>
            <person name="Spackman E."/>
            <person name="Goraichik I."/>
            <person name="Dimitrov K.M."/>
            <person name="Suarez D.L."/>
            <person name="Swayne D.E."/>
        </authorList>
    </citation>
    <scope>NUCLEOTIDE SEQUENCE [LARGE SCALE GENOMIC DNA]</scope>
    <source>
        <strain evidence="4 5">USBA 355</strain>
    </source>
</reference>
<organism evidence="4 5">
    <name type="scientific">Tistlia consotensis USBA 355</name>
    <dbReference type="NCBI Taxonomy" id="560819"/>
    <lineage>
        <taxon>Bacteria</taxon>
        <taxon>Pseudomonadati</taxon>
        <taxon>Pseudomonadota</taxon>
        <taxon>Alphaproteobacteria</taxon>
        <taxon>Rhodospirillales</taxon>
        <taxon>Rhodovibrionaceae</taxon>
        <taxon>Tistlia</taxon>
    </lineage>
</organism>
<keyword evidence="5" id="KW-1185">Reference proteome</keyword>
<keyword evidence="2" id="KW-0227">DNA damage</keyword>
<dbReference type="SUPFAM" id="SSF100939">
    <property type="entry name" value="SPOC domain-like"/>
    <property type="match status" value="1"/>
</dbReference>
<evidence type="ECO:0000256" key="2">
    <source>
        <dbReference type="HAMAP-Rule" id="MF_01875"/>
    </source>
</evidence>
<evidence type="ECO:0000259" key="3">
    <source>
        <dbReference type="SMART" id="SM00559"/>
    </source>
</evidence>
<dbReference type="NCBIfam" id="TIGR02772">
    <property type="entry name" value="Ku_bact"/>
    <property type="match status" value="1"/>
</dbReference>
<protein>
    <recommendedName>
        <fullName evidence="2">Non-homologous end joining protein Ku</fullName>
    </recommendedName>
</protein>
<dbReference type="PIRSF" id="PIRSF006493">
    <property type="entry name" value="Prok_Ku"/>
    <property type="match status" value="1"/>
</dbReference>
<evidence type="ECO:0000313" key="4">
    <source>
        <dbReference type="EMBL" id="SMF80357.1"/>
    </source>
</evidence>
<dbReference type="Pfam" id="PF02735">
    <property type="entry name" value="Ku"/>
    <property type="match status" value="1"/>
</dbReference>
<keyword evidence="2" id="KW-0233">DNA recombination</keyword>
<evidence type="ECO:0000313" key="5">
    <source>
        <dbReference type="Proteomes" id="UP000192917"/>
    </source>
</evidence>
<dbReference type="STRING" id="560819.SAMN05428998_14129"/>
<comment type="similarity">
    <text evidence="2">Belongs to the prokaryotic Ku family.</text>
</comment>
<dbReference type="GO" id="GO:0003690">
    <property type="term" value="F:double-stranded DNA binding"/>
    <property type="evidence" value="ECO:0007669"/>
    <property type="project" value="UniProtKB-UniRule"/>
</dbReference>
<name>A0A1Y6CVK0_9PROT</name>
<dbReference type="AlphaFoldDB" id="A0A1Y6CVK0"/>
<dbReference type="InterPro" id="IPR006164">
    <property type="entry name" value="DNA_bd_Ku70/Ku80"/>
</dbReference>
<accession>A0A1Y6CVK0</accession>
<gene>
    <name evidence="2" type="primary">ku</name>
    <name evidence="4" type="ORF">SAMN05428998_14129</name>
</gene>
<dbReference type="RefSeq" id="WP_085126472.1">
    <property type="nucleotide sequence ID" value="NZ_FWZX01000041.1"/>
</dbReference>
<keyword evidence="2" id="KW-0234">DNA repair</keyword>
<dbReference type="GO" id="GO:0006303">
    <property type="term" value="P:double-strand break repair via nonhomologous end joining"/>
    <property type="evidence" value="ECO:0007669"/>
    <property type="project" value="UniProtKB-UniRule"/>
</dbReference>
<sequence length="276" mass="31034">MAPSRPIWSGHIRLSLVSFAVKLYPATTSTSKLSFHQVHEPSGKRIRYEKVVPGIGPVDRDEIVRGYEVEKDSYVLLSQEEIDEIRIEARRTLDLVQFVEACEIDPIYFDRPYYVVPDDALAEDAFRVLREALRQGGKVGLGQLVMRGREYIGALKPCSRGLLLETLRFDEELRKSDPYFSEIGDEKPDKELLSLAQELVERKTGPFDASAFHDAYGEALKELVETKAKGRKGTVAVNEEAAPQGEVVDLMAALKKSLGETRKRGGRRRSRARKAA</sequence>
<dbReference type="Proteomes" id="UP000192917">
    <property type="component" value="Unassembled WGS sequence"/>
</dbReference>
<dbReference type="SMART" id="SM00559">
    <property type="entry name" value="Ku78"/>
    <property type="match status" value="1"/>
</dbReference>
<comment type="function">
    <text evidence="2">With LigD forms a non-homologous end joining (NHEJ) DNA repair enzyme, which repairs dsDNA breaks with reduced fidelity. Binds linear dsDNA with 5'- and 3'- overhangs but not closed circular dsDNA nor ssDNA. Recruits and stimulates the ligase activity of LigD.</text>
</comment>
<dbReference type="InterPro" id="IPR009187">
    <property type="entry name" value="Prok_Ku"/>
</dbReference>
<evidence type="ECO:0000256" key="1">
    <source>
        <dbReference type="ARBA" id="ARBA00023125"/>
    </source>
</evidence>
<comment type="subunit">
    <text evidence="2">Homodimer. Interacts with LigD.</text>
</comment>
<proteinExistence type="inferred from homology"/>
<dbReference type="PANTHER" id="PTHR41251:SF1">
    <property type="entry name" value="NON-HOMOLOGOUS END JOINING PROTEIN KU"/>
    <property type="match status" value="1"/>
</dbReference>
<dbReference type="EMBL" id="FWZX01000041">
    <property type="protein sequence ID" value="SMF80357.1"/>
    <property type="molecule type" value="Genomic_DNA"/>
</dbReference>
<dbReference type="PANTHER" id="PTHR41251">
    <property type="entry name" value="NON-HOMOLOGOUS END JOINING PROTEIN KU"/>
    <property type="match status" value="1"/>
</dbReference>
<feature type="domain" description="Ku" evidence="3">
    <location>
        <begin position="55"/>
        <end position="185"/>
    </location>
</feature>
<keyword evidence="1 2" id="KW-0238">DNA-binding</keyword>